<dbReference type="InterPro" id="IPR040340">
    <property type="entry name" value="CEST/Y3IP1"/>
</dbReference>
<evidence type="ECO:0000313" key="4">
    <source>
        <dbReference type="Proteomes" id="UP000660262"/>
    </source>
</evidence>
<reference evidence="3" key="1">
    <citation type="submission" date="2020-10" db="EMBL/GenBank/DDBJ databases">
        <title>Unveiling of a novel bifunctional photoreceptor, Dualchrome1, isolated from a cosmopolitan green alga.</title>
        <authorList>
            <person name="Suzuki S."/>
            <person name="Kawachi M."/>
        </authorList>
    </citation>
    <scope>NUCLEOTIDE SEQUENCE</scope>
    <source>
        <strain evidence="3">NIES 2893</strain>
    </source>
</reference>
<evidence type="ECO:0000256" key="1">
    <source>
        <dbReference type="SAM" id="MobiDB-lite"/>
    </source>
</evidence>
<evidence type="ECO:0000256" key="2">
    <source>
        <dbReference type="SAM" id="Phobius"/>
    </source>
</evidence>
<name>A0A830HSW5_9CHLO</name>
<feature type="transmembrane region" description="Helical" evidence="2">
    <location>
        <begin position="244"/>
        <end position="266"/>
    </location>
</feature>
<organism evidence="3 4">
    <name type="scientific">Pycnococcus provasolii</name>
    <dbReference type="NCBI Taxonomy" id="41880"/>
    <lineage>
        <taxon>Eukaryota</taxon>
        <taxon>Viridiplantae</taxon>
        <taxon>Chlorophyta</taxon>
        <taxon>Pseudoscourfieldiophyceae</taxon>
        <taxon>Pseudoscourfieldiales</taxon>
        <taxon>Pycnococcaceae</taxon>
        <taxon>Pycnococcus</taxon>
    </lineage>
</organism>
<dbReference type="EMBL" id="BNJQ01000022">
    <property type="protein sequence ID" value="GHP08840.1"/>
    <property type="molecule type" value="Genomic_DNA"/>
</dbReference>
<gene>
    <name evidence="3" type="ORF">PPROV_000757700</name>
</gene>
<keyword evidence="4" id="KW-1185">Reference proteome</keyword>
<dbReference type="AlphaFoldDB" id="A0A830HSW5"/>
<keyword evidence="2" id="KW-0472">Membrane</keyword>
<protein>
    <submittedName>
        <fullName evidence="3">Uncharacterized protein</fullName>
    </submittedName>
</protein>
<dbReference type="Proteomes" id="UP000660262">
    <property type="component" value="Unassembled WGS sequence"/>
</dbReference>
<proteinExistence type="predicted"/>
<dbReference type="PANTHER" id="PTHR33672:SF3">
    <property type="entry name" value="YCF3-INTERACTING PROTEIN 1, CHLOROPLASTIC"/>
    <property type="match status" value="1"/>
</dbReference>
<dbReference type="PANTHER" id="PTHR33672">
    <property type="entry name" value="YCF3-INTERACTING PROTEIN 1, CHLOROPLASTIC"/>
    <property type="match status" value="1"/>
</dbReference>
<keyword evidence="2" id="KW-1133">Transmembrane helix</keyword>
<sequence>MPVYGYALSSLKKLSGTRCRALHGTPQDHTRSFHRLQRGPDSKRSSLLKASDFEPGEVVRTQGDVDAFFRQLEEERGEVLGTLATSLTTPGMPYDACDDDEARALVDTVLDVLQTLKVKRDMTFNEVRLTLSIEDPSEKRRRQEMGIEDESGVSRDEIAAALYEIEQGLVPADGVVLEQLAREMVNWPDLDADSDAMPGEGAPMASDYAASTPGSVRVPSGGLGMGGGGGANDTEGLPGPLGFIPLYLVSSLPVLIGVSVVGVLFWNSLS</sequence>
<feature type="region of interest" description="Disordered" evidence="1">
    <location>
        <begin position="23"/>
        <end position="47"/>
    </location>
</feature>
<accession>A0A830HSW5</accession>
<evidence type="ECO:0000313" key="3">
    <source>
        <dbReference type="EMBL" id="GHP08840.1"/>
    </source>
</evidence>
<dbReference type="GO" id="GO:0048564">
    <property type="term" value="P:photosystem I assembly"/>
    <property type="evidence" value="ECO:0007669"/>
    <property type="project" value="InterPro"/>
</dbReference>
<dbReference type="GO" id="GO:0009535">
    <property type="term" value="C:chloroplast thylakoid membrane"/>
    <property type="evidence" value="ECO:0007669"/>
    <property type="project" value="InterPro"/>
</dbReference>
<keyword evidence="2" id="KW-0812">Transmembrane</keyword>
<dbReference type="GO" id="GO:0080183">
    <property type="term" value="P:response to photooxidative stress"/>
    <property type="evidence" value="ECO:0007669"/>
    <property type="project" value="InterPro"/>
</dbReference>
<comment type="caution">
    <text evidence="3">The sequence shown here is derived from an EMBL/GenBank/DDBJ whole genome shotgun (WGS) entry which is preliminary data.</text>
</comment>
<dbReference type="OrthoDB" id="2018626at2759"/>